<feature type="transmembrane region" description="Helical" evidence="1">
    <location>
        <begin position="72"/>
        <end position="91"/>
    </location>
</feature>
<dbReference type="AlphaFoldDB" id="A0A3D2X9C4"/>
<protein>
    <submittedName>
        <fullName evidence="2">AAA family ATPase</fullName>
    </submittedName>
</protein>
<evidence type="ECO:0000313" key="3">
    <source>
        <dbReference type="Proteomes" id="UP000262969"/>
    </source>
</evidence>
<reference evidence="2 3" key="1">
    <citation type="journal article" date="2018" name="Nat. Biotechnol.">
        <title>A standardized bacterial taxonomy based on genome phylogeny substantially revises the tree of life.</title>
        <authorList>
            <person name="Parks D.H."/>
            <person name="Chuvochina M."/>
            <person name="Waite D.W."/>
            <person name="Rinke C."/>
            <person name="Skarshewski A."/>
            <person name="Chaumeil P.A."/>
            <person name="Hugenholtz P."/>
        </authorList>
    </citation>
    <scope>NUCLEOTIDE SEQUENCE [LARGE SCALE GENOMIC DNA]</scope>
    <source>
        <strain evidence="2">UBA11728</strain>
    </source>
</reference>
<keyword evidence="1" id="KW-0812">Transmembrane</keyword>
<gene>
    <name evidence="2" type="ORF">DHW61_15125</name>
</gene>
<feature type="non-terminal residue" evidence="2">
    <location>
        <position position="103"/>
    </location>
</feature>
<organism evidence="2 3">
    <name type="scientific">Lachnoclostridium phytofermentans</name>
    <dbReference type="NCBI Taxonomy" id="66219"/>
    <lineage>
        <taxon>Bacteria</taxon>
        <taxon>Bacillati</taxon>
        <taxon>Bacillota</taxon>
        <taxon>Clostridia</taxon>
        <taxon>Lachnospirales</taxon>
        <taxon>Lachnospiraceae</taxon>
    </lineage>
</organism>
<dbReference type="EMBL" id="DPVV01000500">
    <property type="protein sequence ID" value="HCL03712.1"/>
    <property type="molecule type" value="Genomic_DNA"/>
</dbReference>
<dbReference type="Proteomes" id="UP000262969">
    <property type="component" value="Unassembled WGS sequence"/>
</dbReference>
<evidence type="ECO:0000256" key="1">
    <source>
        <dbReference type="SAM" id="Phobius"/>
    </source>
</evidence>
<evidence type="ECO:0000313" key="2">
    <source>
        <dbReference type="EMBL" id="HCL03712.1"/>
    </source>
</evidence>
<name>A0A3D2X9C4_9FIRM</name>
<proteinExistence type="predicted"/>
<keyword evidence="1" id="KW-0472">Membrane</keyword>
<keyword evidence="1" id="KW-1133">Transmembrane helix</keyword>
<accession>A0A3D2X9C4</accession>
<feature type="non-terminal residue" evidence="2">
    <location>
        <position position="1"/>
    </location>
</feature>
<comment type="caution">
    <text evidence="2">The sequence shown here is derived from an EMBL/GenBank/DDBJ whole genome shotgun (WGS) entry which is preliminary data.</text>
</comment>
<sequence length="103" mass="11994">VENNDQNKIDHIEYDYGKNQYTIYTELAKDNPREKIYVVGIPHDYPISELLLEKNIRFDPNRNINETTVVDILLAYVLPFVLIYGVMFFLFRMISKSGGGMMG</sequence>